<dbReference type="AlphaFoldDB" id="A0A918KH12"/>
<reference evidence="2 3" key="1">
    <citation type="journal article" date="2014" name="Int. J. Syst. Evol. Microbiol.">
        <title>Complete genome sequence of Corynebacterium casei LMG S-19264T (=DSM 44701T), isolated from a smear-ripened cheese.</title>
        <authorList>
            <consortium name="US DOE Joint Genome Institute (JGI-PGF)"/>
            <person name="Walter F."/>
            <person name="Albersmeier A."/>
            <person name="Kalinowski J."/>
            <person name="Ruckert C."/>
        </authorList>
    </citation>
    <scope>NUCLEOTIDE SEQUENCE [LARGE SCALE GENOMIC DNA]</scope>
    <source>
        <strain evidence="2 3">KCTC 23968</strain>
    </source>
</reference>
<dbReference type="Proteomes" id="UP000600865">
    <property type="component" value="Unassembled WGS sequence"/>
</dbReference>
<evidence type="ECO:0008006" key="4">
    <source>
        <dbReference type="Google" id="ProtNLM"/>
    </source>
</evidence>
<keyword evidence="3" id="KW-1185">Reference proteome</keyword>
<accession>A0A918KH12</accession>
<keyword evidence="1" id="KW-0472">Membrane</keyword>
<name>A0A918KH12_9PROT</name>
<dbReference type="EMBL" id="BMYV01000001">
    <property type="protein sequence ID" value="GGX62968.1"/>
    <property type="molecule type" value="Genomic_DNA"/>
</dbReference>
<comment type="caution">
    <text evidence="2">The sequence shown here is derived from an EMBL/GenBank/DDBJ whole genome shotgun (WGS) entry which is preliminary data.</text>
</comment>
<feature type="transmembrane region" description="Helical" evidence="1">
    <location>
        <begin position="170"/>
        <end position="192"/>
    </location>
</feature>
<protein>
    <recommendedName>
        <fullName evidence="4">Phospholipase C/D domain-containing protein</fullName>
    </recommendedName>
</protein>
<proteinExistence type="predicted"/>
<evidence type="ECO:0000313" key="2">
    <source>
        <dbReference type="EMBL" id="GGX62968.1"/>
    </source>
</evidence>
<organism evidence="2 3">
    <name type="scientific">Litorimonas cladophorae</name>
    <dbReference type="NCBI Taxonomy" id="1220491"/>
    <lineage>
        <taxon>Bacteria</taxon>
        <taxon>Pseudomonadati</taxon>
        <taxon>Pseudomonadota</taxon>
        <taxon>Alphaproteobacteria</taxon>
        <taxon>Maricaulales</taxon>
        <taxon>Robiginitomaculaceae</taxon>
    </lineage>
</organism>
<keyword evidence="1" id="KW-0812">Transmembrane</keyword>
<feature type="transmembrane region" description="Helical" evidence="1">
    <location>
        <begin position="24"/>
        <end position="43"/>
    </location>
</feature>
<feature type="transmembrane region" description="Helical" evidence="1">
    <location>
        <begin position="143"/>
        <end position="163"/>
    </location>
</feature>
<keyword evidence="1" id="KW-1133">Transmembrane helix</keyword>
<dbReference type="RefSeq" id="WP_189582486.1">
    <property type="nucleotide sequence ID" value="NZ_BMYV01000001.1"/>
</dbReference>
<gene>
    <name evidence="2" type="ORF">GCM10011309_11180</name>
</gene>
<feature type="transmembrane region" description="Helical" evidence="1">
    <location>
        <begin position="96"/>
        <end position="116"/>
    </location>
</feature>
<feature type="transmembrane region" description="Helical" evidence="1">
    <location>
        <begin position="68"/>
        <end position="89"/>
    </location>
</feature>
<evidence type="ECO:0000313" key="3">
    <source>
        <dbReference type="Proteomes" id="UP000600865"/>
    </source>
</evidence>
<sequence length="193" mass="22158">MNTPTHTLLALAVLSKKGDRKRNFFVFLGSLTPDLAIFLWAPYQSIVKGVSGAEMWRELYFQDTMQNLIAWFNSVPIYAALMLIGLAARSKTWGKLLLFFALAALIHMATDLPVHADDAYRHFWPLTDWRFSSPLSYWDVDHHARWVSLIEIGLAVVCITVLWKRFPARWVKVLLSLLAAFYMLVLVASIFLR</sequence>
<evidence type="ECO:0000256" key="1">
    <source>
        <dbReference type="SAM" id="Phobius"/>
    </source>
</evidence>